<reference evidence="14" key="1">
    <citation type="submission" date="2025-08" db="UniProtKB">
        <authorList>
            <consortium name="RefSeq"/>
        </authorList>
    </citation>
    <scope>IDENTIFICATION</scope>
    <source>
        <tissue evidence="14">Gonads</tissue>
    </source>
</reference>
<dbReference type="CDD" id="cd00874">
    <property type="entry name" value="RNA_Cyclase_Class_II"/>
    <property type="match status" value="1"/>
</dbReference>
<comment type="similarity">
    <text evidence="1">Belongs to the RNA 3'-terminal cyclase family. Type 1 subfamily.</text>
</comment>
<proteinExistence type="inferred from homology"/>
<dbReference type="Gene3D" id="3.30.360.20">
    <property type="entry name" value="RNA 3'-terminal phosphate cyclase, insert domain"/>
    <property type="match status" value="1"/>
</dbReference>
<dbReference type="Gene3D" id="3.65.10.20">
    <property type="entry name" value="RNA 3'-terminal phosphate cyclase domain"/>
    <property type="match status" value="1"/>
</dbReference>
<evidence type="ECO:0000256" key="8">
    <source>
        <dbReference type="ARBA" id="ARBA00045867"/>
    </source>
</evidence>
<feature type="domain" description="RNA 3'-terminal phosphate cyclase" evidence="11">
    <location>
        <begin position="46"/>
        <end position="371"/>
    </location>
</feature>
<dbReference type="GO" id="GO:0003963">
    <property type="term" value="F:RNA-3'-phosphate cyclase activity"/>
    <property type="evidence" value="ECO:0007669"/>
    <property type="project" value="UniProtKB-EC"/>
</dbReference>
<keyword evidence="13" id="KW-1185">Reference proteome</keyword>
<dbReference type="InterPro" id="IPR020719">
    <property type="entry name" value="RNA3'_term_phos_cycl-like_CS"/>
</dbReference>
<dbReference type="FunFam" id="3.30.360.20:FF:000002">
    <property type="entry name" value="RNA terminal phosphate cyclase-like 1"/>
    <property type="match status" value="1"/>
</dbReference>
<evidence type="ECO:0000256" key="9">
    <source>
        <dbReference type="PIRSR" id="PIRSR005378-1"/>
    </source>
</evidence>
<dbReference type="GO" id="GO:0005524">
    <property type="term" value="F:ATP binding"/>
    <property type="evidence" value="ECO:0007669"/>
    <property type="project" value="UniProtKB-KW"/>
</dbReference>
<feature type="binding site" evidence="10">
    <location>
        <position position="137"/>
    </location>
    <ligand>
        <name>ATP</name>
        <dbReference type="ChEBI" id="CHEBI:30616"/>
    </ligand>
</feature>
<dbReference type="InterPro" id="IPR037136">
    <property type="entry name" value="RNA3'_phos_cyclase_dom_sf"/>
</dbReference>
<dbReference type="OrthoDB" id="25029at2759"/>
<evidence type="ECO:0000256" key="6">
    <source>
        <dbReference type="ARBA" id="ARBA00024481"/>
    </source>
</evidence>
<comment type="catalytic activity">
    <reaction evidence="6">
        <text>a 3'-end 3'-phospho-ribonucleotide-RNA + ATP = a 3'-end 2',3'-cyclophospho-ribonucleotide-RNA + AMP + diphosphate</text>
        <dbReference type="Rhea" id="RHEA:23976"/>
        <dbReference type="Rhea" id="RHEA-COMP:10463"/>
        <dbReference type="Rhea" id="RHEA-COMP:10464"/>
        <dbReference type="ChEBI" id="CHEBI:30616"/>
        <dbReference type="ChEBI" id="CHEBI:33019"/>
        <dbReference type="ChEBI" id="CHEBI:83062"/>
        <dbReference type="ChEBI" id="CHEBI:83064"/>
        <dbReference type="ChEBI" id="CHEBI:456215"/>
        <dbReference type="EC" id="6.5.1.4"/>
    </reaction>
</comment>
<evidence type="ECO:0000313" key="14">
    <source>
        <dbReference type="RefSeq" id="XP_013407646.1"/>
    </source>
</evidence>
<feature type="domain" description="RNA 3'-terminal phosphate cyclase insert" evidence="12">
    <location>
        <begin position="217"/>
        <end position="318"/>
    </location>
</feature>
<dbReference type="NCBIfam" id="TIGR03399">
    <property type="entry name" value="RNA_3prim_cycl"/>
    <property type="match status" value="1"/>
</dbReference>
<organism evidence="13 14">
    <name type="scientific">Lingula anatina</name>
    <name type="common">Brachiopod</name>
    <name type="synonym">Lingula unguis</name>
    <dbReference type="NCBI Taxonomy" id="7574"/>
    <lineage>
        <taxon>Eukaryota</taxon>
        <taxon>Metazoa</taxon>
        <taxon>Spiralia</taxon>
        <taxon>Lophotrochozoa</taxon>
        <taxon>Brachiopoda</taxon>
        <taxon>Linguliformea</taxon>
        <taxon>Lingulata</taxon>
        <taxon>Lingulida</taxon>
        <taxon>Linguloidea</taxon>
        <taxon>Lingulidae</taxon>
        <taxon>Lingula</taxon>
    </lineage>
</organism>
<dbReference type="InterPro" id="IPR017770">
    <property type="entry name" value="RNA3'_term_phos_cyc_type_1"/>
</dbReference>
<keyword evidence="5 10" id="KW-0547">Nucleotide-binding</keyword>
<evidence type="ECO:0000256" key="2">
    <source>
        <dbReference type="ARBA" id="ARBA00012725"/>
    </source>
</evidence>
<dbReference type="SUPFAM" id="SSF52913">
    <property type="entry name" value="RNA 3'-terminal phosphate cyclase, RPTC, insert domain"/>
    <property type="match status" value="1"/>
</dbReference>
<feature type="binding site" evidence="10">
    <location>
        <begin position="327"/>
        <end position="331"/>
    </location>
    <ligand>
        <name>ATP</name>
        <dbReference type="ChEBI" id="CHEBI:30616"/>
    </ligand>
</feature>
<dbReference type="KEGG" id="lak:106171736"/>
<evidence type="ECO:0000256" key="5">
    <source>
        <dbReference type="ARBA" id="ARBA00022741"/>
    </source>
</evidence>
<dbReference type="InterPro" id="IPR013791">
    <property type="entry name" value="RNA3'-term_phos_cycl_insert"/>
</dbReference>
<keyword evidence="10" id="KW-0067">ATP-binding</keyword>
<protein>
    <recommendedName>
        <fullName evidence="3">RNA 3'-terminal phosphate cyclase</fullName>
        <ecNumber evidence="2">6.5.1.4</ecNumber>
    </recommendedName>
    <alternativeName>
        <fullName evidence="7">RNA terminal phosphate cyclase domain-containing protein 1</fullName>
    </alternativeName>
</protein>
<dbReference type="PANTHER" id="PTHR11096">
    <property type="entry name" value="RNA 3' TERMINAL PHOSPHATE CYCLASE"/>
    <property type="match status" value="1"/>
</dbReference>
<evidence type="ECO:0000313" key="13">
    <source>
        <dbReference type="Proteomes" id="UP000085678"/>
    </source>
</evidence>
<evidence type="ECO:0000256" key="7">
    <source>
        <dbReference type="ARBA" id="ARBA00032543"/>
    </source>
</evidence>
<dbReference type="InterPro" id="IPR013792">
    <property type="entry name" value="RNA3'P_cycl/enolpyr_Trfase_a/b"/>
</dbReference>
<dbReference type="RefSeq" id="XP_013407646.1">
    <property type="nucleotide sequence ID" value="XM_013552192.2"/>
</dbReference>
<dbReference type="HAMAP" id="MF_00200">
    <property type="entry name" value="RTC"/>
    <property type="match status" value="1"/>
</dbReference>
<dbReference type="InterPro" id="IPR036553">
    <property type="entry name" value="RPTC_insert"/>
</dbReference>
<dbReference type="PROSITE" id="PS01287">
    <property type="entry name" value="RTC"/>
    <property type="match status" value="1"/>
</dbReference>
<dbReference type="InterPro" id="IPR000228">
    <property type="entry name" value="RNA3'_term_phos_cyc"/>
</dbReference>
<dbReference type="STRING" id="7574.A0A1S3JBT2"/>
<evidence type="ECO:0000256" key="4">
    <source>
        <dbReference type="ARBA" id="ARBA00022598"/>
    </source>
</evidence>
<evidence type="ECO:0000259" key="12">
    <source>
        <dbReference type="Pfam" id="PF05189"/>
    </source>
</evidence>
<evidence type="ECO:0000259" key="11">
    <source>
        <dbReference type="Pfam" id="PF01137"/>
    </source>
</evidence>
<evidence type="ECO:0000256" key="10">
    <source>
        <dbReference type="PIRSR" id="PIRSR005378-2"/>
    </source>
</evidence>
<dbReference type="AlphaFoldDB" id="A0A1S3JBT2"/>
<dbReference type="FunCoup" id="A0A1S3JBT2">
    <property type="interactions" value="1912"/>
</dbReference>
<keyword evidence="4" id="KW-0436">Ligase</keyword>
<gene>
    <name evidence="14" type="primary">LOC106171736</name>
</gene>
<dbReference type="InterPro" id="IPR023797">
    <property type="entry name" value="RNA3'_phos_cyclase_dom"/>
</dbReference>
<dbReference type="SUPFAM" id="SSF55205">
    <property type="entry name" value="EPT/RTPC-like"/>
    <property type="match status" value="2"/>
</dbReference>
<dbReference type="PANTHER" id="PTHR11096:SF0">
    <property type="entry name" value="RNA 3'-TERMINAL PHOSPHATE CYCLASE"/>
    <property type="match status" value="1"/>
</dbReference>
<dbReference type="InParanoid" id="A0A1S3JBT2"/>
<evidence type="ECO:0000256" key="3">
    <source>
        <dbReference type="ARBA" id="ARBA00021428"/>
    </source>
</evidence>
<feature type="active site" description="Tele-AMP-histidine intermediate" evidence="9">
    <location>
        <position position="353"/>
    </location>
</feature>
<dbReference type="Proteomes" id="UP000085678">
    <property type="component" value="Unplaced"/>
</dbReference>
<name>A0A1S3JBT2_LINAN</name>
<comment type="function">
    <text evidence="8">Catalyzes the conversion of 3'-phosphate to a 2',3'-cyclic phosphodiester at the end of RNA. The mechanism of action of the enzyme occurs in 3 steps: (A) adenylation of the enzyme by ATP; (B) transfer of adenylate to an RNA-N3'P to produce RNA-N3'PP5'A; (C) and attack of the adjacent 2'-hydroxyl on the 3'-phosphorus in the diester linkage to produce the cyclic end product. Likely functions in some aspects of cellular RNA processing. Function plays an important role in regulating axon regeneration by inhibiting central nervous system (CNS) axon regeneration following optic nerve injury.</text>
</comment>
<dbReference type="PIRSF" id="PIRSF005378">
    <property type="entry name" value="RNA3'_term_phos_cycl_euk"/>
    <property type="match status" value="1"/>
</dbReference>
<dbReference type="EC" id="6.5.1.4" evidence="2"/>
<sequence length="393" mass="42099">MLRLLVKVSRATGRFTEHPEKFISVSRFASDRMSTDKMIDIDGGILEGGGQILRNAAALSCLLGKPIHVNNIRAGRDRPGLRPQHLTGLELVQELCEGKLQGGQVSSTDITFFPGKVKSGTHVADTKTAGSICLLIQVSLPCQLFASGPTEMILKGGTNASFAPQLDYTIMVFKPIAERFGVNFSCDIIKRGYYPKGGGEVHVRTEPVRCLHAVEMTDRGHVIKVTGIAFVAGVLPIKVAKTMASVARKMIEGRLGQIPIQIEVVKEPQDHAVGTGTGVILVAETSTGCRLAGSALGQKGLPAQDVGESAATMLLTSLEHGGCVDEYLQDQLIIFMALAKGKSVIMCGPISLHTETAIHVAQQMTQAKFEVKQIQGETWQITCEGMGLENKAI</sequence>
<dbReference type="Pfam" id="PF01137">
    <property type="entry name" value="RTC"/>
    <property type="match status" value="1"/>
</dbReference>
<dbReference type="GeneID" id="106171736"/>
<dbReference type="GO" id="GO:0005634">
    <property type="term" value="C:nucleus"/>
    <property type="evidence" value="ECO:0007669"/>
    <property type="project" value="TreeGrafter"/>
</dbReference>
<dbReference type="Pfam" id="PF05189">
    <property type="entry name" value="RTC_insert"/>
    <property type="match status" value="1"/>
</dbReference>
<evidence type="ECO:0000256" key="1">
    <source>
        <dbReference type="ARBA" id="ARBA00009206"/>
    </source>
</evidence>
<accession>A0A1S3JBT2</accession>
<dbReference type="GO" id="GO:0006396">
    <property type="term" value="P:RNA processing"/>
    <property type="evidence" value="ECO:0007669"/>
    <property type="project" value="InterPro"/>
</dbReference>